<accession>A0ABN1VV02</accession>
<sequence>MREATDNPGPLEVEQGSSSPNVERQRDAGQALVDQKYASTSSGVQSHGYVAVNRANRRARLSRSSIVLFAGSRLRSAGMMVTVDTTSPDQRALVEAGWQKVRDDGRVRPDLLEAAYAEPRLRQLFPWTGMGELHFSRCTEWQWAWDVPYIQPASEGEYWVAGPLRSESVSPARTALEAVAMVVDRLPPHCRPALVGTPEELAAHDAAILRANRANRETPGPDRSTS</sequence>
<organism evidence="2 3">
    <name type="scientific">Kitasatospora nipponensis</name>
    <dbReference type="NCBI Taxonomy" id="258049"/>
    <lineage>
        <taxon>Bacteria</taxon>
        <taxon>Bacillati</taxon>
        <taxon>Actinomycetota</taxon>
        <taxon>Actinomycetes</taxon>
        <taxon>Kitasatosporales</taxon>
        <taxon>Streptomycetaceae</taxon>
        <taxon>Kitasatospora</taxon>
    </lineage>
</organism>
<protein>
    <submittedName>
        <fullName evidence="2">Uncharacterized protein</fullName>
    </submittedName>
</protein>
<dbReference type="Proteomes" id="UP001500037">
    <property type="component" value="Unassembled WGS sequence"/>
</dbReference>
<evidence type="ECO:0000313" key="2">
    <source>
        <dbReference type="EMBL" id="GAA1222882.1"/>
    </source>
</evidence>
<feature type="region of interest" description="Disordered" evidence="1">
    <location>
        <begin position="1"/>
        <end position="30"/>
    </location>
</feature>
<dbReference type="InterPro" id="IPR045682">
    <property type="entry name" value="DUF6193"/>
</dbReference>
<dbReference type="Pfam" id="PF19692">
    <property type="entry name" value="DUF6193"/>
    <property type="match status" value="1"/>
</dbReference>
<proteinExistence type="predicted"/>
<evidence type="ECO:0000313" key="3">
    <source>
        <dbReference type="Proteomes" id="UP001500037"/>
    </source>
</evidence>
<evidence type="ECO:0000256" key="1">
    <source>
        <dbReference type="SAM" id="MobiDB-lite"/>
    </source>
</evidence>
<comment type="caution">
    <text evidence="2">The sequence shown here is derived from an EMBL/GenBank/DDBJ whole genome shotgun (WGS) entry which is preliminary data.</text>
</comment>
<keyword evidence="3" id="KW-1185">Reference proteome</keyword>
<name>A0ABN1VV02_9ACTN</name>
<gene>
    <name evidence="2" type="ORF">GCM10009665_11400</name>
</gene>
<dbReference type="EMBL" id="BAAALF010000011">
    <property type="protein sequence ID" value="GAA1222882.1"/>
    <property type="molecule type" value="Genomic_DNA"/>
</dbReference>
<reference evidence="2 3" key="1">
    <citation type="journal article" date="2019" name="Int. J. Syst. Evol. Microbiol.">
        <title>The Global Catalogue of Microorganisms (GCM) 10K type strain sequencing project: providing services to taxonomists for standard genome sequencing and annotation.</title>
        <authorList>
            <consortium name="The Broad Institute Genomics Platform"/>
            <consortium name="The Broad Institute Genome Sequencing Center for Infectious Disease"/>
            <person name="Wu L."/>
            <person name="Ma J."/>
        </authorList>
    </citation>
    <scope>NUCLEOTIDE SEQUENCE [LARGE SCALE GENOMIC DNA]</scope>
    <source>
        <strain evidence="2 3">JCM 13004</strain>
    </source>
</reference>